<evidence type="ECO:0000256" key="1">
    <source>
        <dbReference type="ARBA" id="ARBA00010088"/>
    </source>
</evidence>
<proteinExistence type="inferred from homology"/>
<dbReference type="Pfam" id="PF08386">
    <property type="entry name" value="Abhydrolase_4"/>
    <property type="match status" value="1"/>
</dbReference>
<keyword evidence="2" id="KW-0378">Hydrolase</keyword>
<evidence type="ECO:0000256" key="3">
    <source>
        <dbReference type="SAM" id="SignalP"/>
    </source>
</evidence>
<dbReference type="Proteomes" id="UP001274830">
    <property type="component" value="Unassembled WGS sequence"/>
</dbReference>
<dbReference type="Pfam" id="PF00561">
    <property type="entry name" value="Abhydrolase_1"/>
    <property type="match status" value="1"/>
</dbReference>
<feature type="signal peptide" evidence="3">
    <location>
        <begin position="1"/>
        <end position="25"/>
    </location>
</feature>
<keyword evidence="7" id="KW-1185">Reference proteome</keyword>
<dbReference type="AlphaFoldDB" id="A0AAE0WPE3"/>
<name>A0AAE0WPE3_9PEZI</name>
<sequence length="442" mass="47402">MTWYATATFLTVALTSYARFTLASAIPLAPNIDWFPCPQNASIATTCGTLLVPLDYTAPTCDKALTLQLVKIKATSQPSKGSIIFDFGGPGNINVDTFSGGDAEALLLMTGGVYDLITFDSRGTGITLPYSCYETPAARAAGASSIALGLNGSHAAIEEVWTDAEELSVACQENVGQIGQLVGTSFVARDIMQIVDALGGDKLLKYYGFSYGTALGATVAAMFPDRIDKLVLDGVDNPTNYCAGSFKSFLHDTDATFSAFFTGCIESPQLCALARMDDSEDVAISLLECARWKLRSKERYTATFNDIWTKFPALIVGNSIDPTTPLISARNLSEGFKGSVLLQNNGYGHTTIASPSLCTSKHIRTYLVDETLPLAGTICESITSTAPFAFDGSYYEVIKPLGNITKRSVGGKGEDYDDEALFRAVREFGKAFAQRKLGRREG</sequence>
<feature type="domain" description="Peptidase S33 tripeptidyl aminopeptidase-like C-terminal" evidence="5">
    <location>
        <begin position="281"/>
        <end position="379"/>
    </location>
</feature>
<feature type="domain" description="AB hydrolase-1" evidence="4">
    <location>
        <begin position="109"/>
        <end position="239"/>
    </location>
</feature>
<organism evidence="6 7">
    <name type="scientific">Recurvomyces mirabilis</name>
    <dbReference type="NCBI Taxonomy" id="574656"/>
    <lineage>
        <taxon>Eukaryota</taxon>
        <taxon>Fungi</taxon>
        <taxon>Dikarya</taxon>
        <taxon>Ascomycota</taxon>
        <taxon>Pezizomycotina</taxon>
        <taxon>Dothideomycetes</taxon>
        <taxon>Dothideomycetidae</taxon>
        <taxon>Mycosphaerellales</taxon>
        <taxon>Teratosphaeriaceae</taxon>
        <taxon>Recurvomyces</taxon>
    </lineage>
</organism>
<accession>A0AAE0WPE3</accession>
<reference evidence="6" key="1">
    <citation type="submission" date="2023-07" db="EMBL/GenBank/DDBJ databases">
        <title>Black Yeasts Isolated from many extreme environments.</title>
        <authorList>
            <person name="Coleine C."/>
            <person name="Stajich J.E."/>
            <person name="Selbmann L."/>
        </authorList>
    </citation>
    <scope>NUCLEOTIDE SEQUENCE</scope>
    <source>
        <strain evidence="6">CCFEE 5485</strain>
    </source>
</reference>
<dbReference type="PANTHER" id="PTHR43248:SF25">
    <property type="entry name" value="AB HYDROLASE-1 DOMAIN-CONTAINING PROTEIN-RELATED"/>
    <property type="match status" value="1"/>
</dbReference>
<gene>
    <name evidence="6" type="ORF">LTR78_004565</name>
</gene>
<dbReference type="SUPFAM" id="SSF53474">
    <property type="entry name" value="alpha/beta-Hydrolases"/>
    <property type="match status" value="1"/>
</dbReference>
<dbReference type="InterPro" id="IPR029058">
    <property type="entry name" value="AB_hydrolase_fold"/>
</dbReference>
<dbReference type="GO" id="GO:0016787">
    <property type="term" value="F:hydrolase activity"/>
    <property type="evidence" value="ECO:0007669"/>
    <property type="project" value="UniProtKB-KW"/>
</dbReference>
<feature type="chain" id="PRO_5041989474" description="Peptidase S33 tripeptidyl aminopeptidase-like C-terminal domain-containing protein" evidence="3">
    <location>
        <begin position="26"/>
        <end position="442"/>
    </location>
</feature>
<evidence type="ECO:0000256" key="2">
    <source>
        <dbReference type="ARBA" id="ARBA00022801"/>
    </source>
</evidence>
<dbReference type="Gene3D" id="3.40.50.1820">
    <property type="entry name" value="alpha/beta hydrolase"/>
    <property type="match status" value="1"/>
</dbReference>
<evidence type="ECO:0000313" key="7">
    <source>
        <dbReference type="Proteomes" id="UP001274830"/>
    </source>
</evidence>
<evidence type="ECO:0000313" key="6">
    <source>
        <dbReference type="EMBL" id="KAK3675482.1"/>
    </source>
</evidence>
<protein>
    <recommendedName>
        <fullName evidence="8">Peptidase S33 tripeptidyl aminopeptidase-like C-terminal domain-containing protein</fullName>
    </recommendedName>
</protein>
<evidence type="ECO:0008006" key="8">
    <source>
        <dbReference type="Google" id="ProtNLM"/>
    </source>
</evidence>
<evidence type="ECO:0000259" key="5">
    <source>
        <dbReference type="Pfam" id="PF08386"/>
    </source>
</evidence>
<dbReference type="PANTHER" id="PTHR43248">
    <property type="entry name" value="2-SUCCINYL-6-HYDROXY-2,4-CYCLOHEXADIENE-1-CARBOXYLATE SYNTHASE"/>
    <property type="match status" value="1"/>
</dbReference>
<evidence type="ECO:0000259" key="4">
    <source>
        <dbReference type="Pfam" id="PF00561"/>
    </source>
</evidence>
<comment type="similarity">
    <text evidence="1">Belongs to the peptidase S33 family.</text>
</comment>
<comment type="caution">
    <text evidence="6">The sequence shown here is derived from an EMBL/GenBank/DDBJ whole genome shotgun (WGS) entry which is preliminary data.</text>
</comment>
<keyword evidence="3" id="KW-0732">Signal</keyword>
<dbReference type="InterPro" id="IPR051601">
    <property type="entry name" value="Serine_prot/Carboxylest_S33"/>
</dbReference>
<dbReference type="InterPro" id="IPR000073">
    <property type="entry name" value="AB_hydrolase_1"/>
</dbReference>
<dbReference type="EMBL" id="JAUTXT010000014">
    <property type="protein sequence ID" value="KAK3675482.1"/>
    <property type="molecule type" value="Genomic_DNA"/>
</dbReference>
<dbReference type="InterPro" id="IPR013595">
    <property type="entry name" value="Pept_S33_TAP-like_C"/>
</dbReference>